<gene>
    <name evidence="2" type="ORF">GEV37_05645</name>
</gene>
<dbReference type="InterPro" id="IPR027450">
    <property type="entry name" value="AlkB-like"/>
</dbReference>
<dbReference type="EMBL" id="WHVL01000002">
    <property type="protein sequence ID" value="MCB8888605.1"/>
    <property type="molecule type" value="Genomic_DNA"/>
</dbReference>
<dbReference type="PANTHER" id="PTHR31212:SF4">
    <property type="entry name" value="ALPHA-KETOGLUTARATE-DEPENDENT DIOXYGENASE ALKB HOMOLOG 3"/>
    <property type="match status" value="1"/>
</dbReference>
<feature type="domain" description="Fe2OG dioxygenase" evidence="1">
    <location>
        <begin position="106"/>
        <end position="203"/>
    </location>
</feature>
<sequence length="203" mass="23079">MSHDDLYAQQERLPNRLPQDGEAYYLERVLDVGSASEALARCLEELDWEHERVTMFGREIVTRRKIAWYADAAMPYAYSGKTRVASPWVDCLLALKAHVEKASKTTFNACLCNLYHSGEEGMGWHSDDEKTLVPDGVIASLTLGDARRFSFKHKASGERVSLELAHGSLLIMQGETQTHWLHALPKTRKSRSARVNLTFRQMR</sequence>
<evidence type="ECO:0000313" key="2">
    <source>
        <dbReference type="EMBL" id="MCB8888605.1"/>
    </source>
</evidence>
<dbReference type="Gene3D" id="2.60.120.590">
    <property type="entry name" value="Alpha-ketoglutarate-dependent dioxygenase AlkB-like"/>
    <property type="match status" value="1"/>
</dbReference>
<dbReference type="PROSITE" id="PS51471">
    <property type="entry name" value="FE2OG_OXY"/>
    <property type="match status" value="1"/>
</dbReference>
<keyword evidence="2" id="KW-0223">Dioxygenase</keyword>
<keyword evidence="2" id="KW-0560">Oxidoreductase</keyword>
<dbReference type="InterPro" id="IPR032854">
    <property type="entry name" value="ALKBH3"/>
</dbReference>
<dbReference type="RefSeq" id="WP_227389280.1">
    <property type="nucleotide sequence ID" value="NZ_JBHSCJ010000010.1"/>
</dbReference>
<dbReference type="InterPro" id="IPR037151">
    <property type="entry name" value="AlkB-like_sf"/>
</dbReference>
<dbReference type="Pfam" id="PF13532">
    <property type="entry name" value="2OG-FeII_Oxy_2"/>
    <property type="match status" value="1"/>
</dbReference>
<organism evidence="2 3">
    <name type="scientific">Vreelandella malpeensis</name>
    <dbReference type="NCBI Taxonomy" id="1172368"/>
    <lineage>
        <taxon>Bacteria</taxon>
        <taxon>Pseudomonadati</taxon>
        <taxon>Pseudomonadota</taxon>
        <taxon>Gammaproteobacteria</taxon>
        <taxon>Oceanospirillales</taxon>
        <taxon>Halomonadaceae</taxon>
        <taxon>Vreelandella</taxon>
    </lineage>
</organism>
<evidence type="ECO:0000259" key="1">
    <source>
        <dbReference type="PROSITE" id="PS51471"/>
    </source>
</evidence>
<accession>A0ABS8DRX6</accession>
<proteinExistence type="predicted"/>
<protein>
    <submittedName>
        <fullName evidence="2">Alpha-ketoglutarate-dependent dioxygenase AlkB</fullName>
    </submittedName>
</protein>
<dbReference type="InterPro" id="IPR005123">
    <property type="entry name" value="Oxoglu/Fe-dep_dioxygenase_dom"/>
</dbReference>
<dbReference type="SUPFAM" id="SSF51197">
    <property type="entry name" value="Clavaminate synthase-like"/>
    <property type="match status" value="1"/>
</dbReference>
<dbReference type="Proteomes" id="UP001319882">
    <property type="component" value="Unassembled WGS sequence"/>
</dbReference>
<dbReference type="PANTHER" id="PTHR31212">
    <property type="entry name" value="ALPHA-KETOGLUTARATE-DEPENDENT DIOXYGENASE ALKB HOMOLOG 3"/>
    <property type="match status" value="1"/>
</dbReference>
<dbReference type="GO" id="GO:0051213">
    <property type="term" value="F:dioxygenase activity"/>
    <property type="evidence" value="ECO:0007669"/>
    <property type="project" value="UniProtKB-KW"/>
</dbReference>
<keyword evidence="3" id="KW-1185">Reference proteome</keyword>
<comment type="caution">
    <text evidence="2">The sequence shown here is derived from an EMBL/GenBank/DDBJ whole genome shotgun (WGS) entry which is preliminary data.</text>
</comment>
<name>A0ABS8DRX6_9GAMM</name>
<reference evidence="2 3" key="1">
    <citation type="journal article" date="2021" name="Sci. Rep.">
        <title>Genome analysis of a halophilic bacterium Halomonas malpeensis YU-PRIM-29(T) reveals its exopolysaccharide and pigment producing capabilities.</title>
        <authorList>
            <person name="Athmika"/>
            <person name="Ghate S.D."/>
            <person name="Arun A.B."/>
            <person name="Rao S.S."/>
            <person name="Kumar S.T.A."/>
            <person name="Kandiyil M.K."/>
            <person name="Saptami K."/>
            <person name="Rekha P.D."/>
        </authorList>
    </citation>
    <scope>NUCLEOTIDE SEQUENCE [LARGE SCALE GENOMIC DNA]</scope>
    <source>
        <strain evidence="3">prim 29</strain>
    </source>
</reference>
<evidence type="ECO:0000313" key="3">
    <source>
        <dbReference type="Proteomes" id="UP001319882"/>
    </source>
</evidence>